<dbReference type="OrthoDB" id="2013610at2759"/>
<dbReference type="AlphaFoldDB" id="A0A023AZA6"/>
<proteinExistence type="predicted"/>
<dbReference type="InterPro" id="IPR043128">
    <property type="entry name" value="Rev_trsase/Diguanyl_cyclase"/>
</dbReference>
<dbReference type="Gene3D" id="3.10.10.10">
    <property type="entry name" value="HIV Type 1 Reverse Transcriptase, subunit A, domain 1"/>
    <property type="match status" value="1"/>
</dbReference>
<dbReference type="GeneID" id="22915359"/>
<name>A0A023AZA6_GRENI</name>
<evidence type="ECO:0000313" key="2">
    <source>
        <dbReference type="EMBL" id="EZG43976.1"/>
    </source>
</evidence>
<gene>
    <name evidence="2" type="ORF">GNI_154920</name>
</gene>
<dbReference type="RefSeq" id="XP_011132866.1">
    <property type="nucleotide sequence ID" value="XM_011134564.1"/>
</dbReference>
<dbReference type="OMA" id="IRANDGC"/>
<dbReference type="PANTHER" id="PTHR33064">
    <property type="entry name" value="POL PROTEIN"/>
    <property type="match status" value="1"/>
</dbReference>
<evidence type="ECO:0000313" key="3">
    <source>
        <dbReference type="Proteomes" id="UP000019763"/>
    </source>
</evidence>
<keyword evidence="3" id="KW-1185">Reference proteome</keyword>
<protein>
    <submittedName>
        <fullName evidence="2">Polyprotein</fullName>
    </submittedName>
</protein>
<dbReference type="InterPro" id="IPR043502">
    <property type="entry name" value="DNA/RNA_pol_sf"/>
</dbReference>
<dbReference type="Gene3D" id="3.30.70.270">
    <property type="match status" value="2"/>
</dbReference>
<evidence type="ECO:0000259" key="1">
    <source>
        <dbReference type="PROSITE" id="PS50878"/>
    </source>
</evidence>
<dbReference type="PROSITE" id="PS50878">
    <property type="entry name" value="RT_POL"/>
    <property type="match status" value="1"/>
</dbReference>
<dbReference type="PANTHER" id="PTHR33064:SF37">
    <property type="entry name" value="RIBONUCLEASE H"/>
    <property type="match status" value="1"/>
</dbReference>
<dbReference type="EMBL" id="AFNH02001157">
    <property type="protein sequence ID" value="EZG43976.1"/>
    <property type="molecule type" value="Genomic_DNA"/>
</dbReference>
<dbReference type="InterPro" id="IPR000477">
    <property type="entry name" value="RT_dom"/>
</dbReference>
<dbReference type="SUPFAM" id="SSF56672">
    <property type="entry name" value="DNA/RNA polymerases"/>
    <property type="match status" value="1"/>
</dbReference>
<dbReference type="InterPro" id="IPR051320">
    <property type="entry name" value="Viral_Replic_Matur_Polypro"/>
</dbReference>
<feature type="domain" description="Reverse transcriptase" evidence="1">
    <location>
        <begin position="1"/>
        <end position="141"/>
    </location>
</feature>
<dbReference type="Proteomes" id="UP000019763">
    <property type="component" value="Unassembled WGS sequence"/>
</dbReference>
<accession>A0A023AZA6</accession>
<organism evidence="2 3">
    <name type="scientific">Gregarina niphandrodes</name>
    <name type="common">Septate eugregarine</name>
    <dbReference type="NCBI Taxonomy" id="110365"/>
    <lineage>
        <taxon>Eukaryota</taxon>
        <taxon>Sar</taxon>
        <taxon>Alveolata</taxon>
        <taxon>Apicomplexa</taxon>
        <taxon>Conoidasida</taxon>
        <taxon>Gregarinasina</taxon>
        <taxon>Eugregarinorida</taxon>
        <taxon>Gregarinidae</taxon>
        <taxon>Gregarina</taxon>
    </lineage>
</organism>
<dbReference type="CDD" id="cd01647">
    <property type="entry name" value="RT_LTR"/>
    <property type="match status" value="1"/>
</dbReference>
<comment type="caution">
    <text evidence="2">The sequence shown here is derived from an EMBL/GenBank/DDBJ whole genome shotgun (WGS) entry which is preliminary data.</text>
</comment>
<sequence length="238" mass="27139">MVLKAYPIPLLWEQLQLAAGHKYYVCLDCNHGFWNVPLGAESRQFTAFVSHRGTFEYTVIPFGVKNSPILFQQVMDHVFEGLIGKNVNVYIDDIVVYADDLDTLFERLDEVLGRCCEEGLFLKLKKGEYVKQEAKLLGFIVGEEGIKTDPKKVADLMRVDAPCNVRELRSFLGSVTYLKRYIPQFASRVAGMTDLLKKKTEFVWSEAREEEYQEIGGRVCVASSAGRHWRIRANDGCQ</sequence>
<reference evidence="2" key="1">
    <citation type="submission" date="2013-12" db="EMBL/GenBank/DDBJ databases">
        <authorList>
            <person name="Omoto C.K."/>
            <person name="Sibley D."/>
            <person name="Venepally P."/>
            <person name="Hadjithomas M."/>
            <person name="Karamycheva S."/>
            <person name="Brunk B."/>
            <person name="Roos D."/>
            <person name="Caler E."/>
            <person name="Lorenzi H."/>
        </authorList>
    </citation>
    <scope>NUCLEOTIDE SEQUENCE</scope>
</reference>
<dbReference type="Pfam" id="PF00078">
    <property type="entry name" value="RVT_1"/>
    <property type="match status" value="1"/>
</dbReference>
<dbReference type="VEuPathDB" id="CryptoDB:GNI_154920"/>